<evidence type="ECO:0000256" key="5">
    <source>
        <dbReference type="ARBA" id="ARBA00022917"/>
    </source>
</evidence>
<dbReference type="GO" id="GO:0005524">
    <property type="term" value="F:ATP binding"/>
    <property type="evidence" value="ECO:0007669"/>
    <property type="project" value="UniProtKB-UniRule"/>
</dbReference>
<protein>
    <recommendedName>
        <fullName evidence="8">Arginine--tRNA ligase</fullName>
        <ecNumber evidence="8">6.1.1.19</ecNumber>
    </recommendedName>
    <alternativeName>
        <fullName evidence="8">Arginyl-tRNA synthetase</fullName>
        <shortName evidence="8">ArgRS</shortName>
    </alternativeName>
</protein>
<keyword evidence="13" id="KW-1185">Reference proteome</keyword>
<dbReference type="PANTHER" id="PTHR11956">
    <property type="entry name" value="ARGINYL-TRNA SYNTHETASE"/>
    <property type="match status" value="1"/>
</dbReference>
<proteinExistence type="inferred from homology"/>
<evidence type="ECO:0000256" key="6">
    <source>
        <dbReference type="ARBA" id="ARBA00023146"/>
    </source>
</evidence>
<dbReference type="Pfam" id="PF00750">
    <property type="entry name" value="tRNA-synt_1d"/>
    <property type="match status" value="1"/>
</dbReference>
<keyword evidence="4 8" id="KW-0067">ATP-binding</keyword>
<dbReference type="Pfam" id="PF03485">
    <property type="entry name" value="Arg_tRNA_synt_N"/>
    <property type="match status" value="1"/>
</dbReference>
<evidence type="ECO:0000256" key="9">
    <source>
        <dbReference type="RuleBase" id="RU363038"/>
    </source>
</evidence>
<comment type="similarity">
    <text evidence="1 8 9">Belongs to the class-I aminoacyl-tRNA synthetase family.</text>
</comment>
<evidence type="ECO:0000259" key="11">
    <source>
        <dbReference type="SMART" id="SM01016"/>
    </source>
</evidence>
<evidence type="ECO:0000256" key="2">
    <source>
        <dbReference type="ARBA" id="ARBA00022598"/>
    </source>
</evidence>
<dbReference type="SUPFAM" id="SSF55190">
    <property type="entry name" value="Arginyl-tRNA synthetase (ArgRS), N-terminal 'additional' domain"/>
    <property type="match status" value="1"/>
</dbReference>
<comment type="subunit">
    <text evidence="8">Monomer.</text>
</comment>
<dbReference type="InterPro" id="IPR035684">
    <property type="entry name" value="ArgRS_core"/>
</dbReference>
<evidence type="ECO:0000256" key="1">
    <source>
        <dbReference type="ARBA" id="ARBA00005594"/>
    </source>
</evidence>
<dbReference type="InterPro" id="IPR036695">
    <property type="entry name" value="Arg-tRNA-synth_N_sf"/>
</dbReference>
<dbReference type="InterPro" id="IPR008909">
    <property type="entry name" value="DALR_anticod-bd"/>
</dbReference>
<dbReference type="EC" id="6.1.1.19" evidence="8"/>
<dbReference type="InterPro" id="IPR009080">
    <property type="entry name" value="tRNAsynth_Ia_anticodon-bd"/>
</dbReference>
<evidence type="ECO:0000313" key="12">
    <source>
        <dbReference type="EMBL" id="RKQ88458.1"/>
    </source>
</evidence>
<evidence type="ECO:0000256" key="4">
    <source>
        <dbReference type="ARBA" id="ARBA00022840"/>
    </source>
</evidence>
<keyword evidence="6 8" id="KW-0030">Aminoacyl-tRNA synthetase</keyword>
<accession>A0A660L4W1</accession>
<dbReference type="GO" id="GO:0004814">
    <property type="term" value="F:arginine-tRNA ligase activity"/>
    <property type="evidence" value="ECO:0007669"/>
    <property type="project" value="UniProtKB-UniRule"/>
</dbReference>
<keyword evidence="5 8" id="KW-0648">Protein biosynthesis</keyword>
<keyword evidence="2 8" id="KW-0436">Ligase</keyword>
<dbReference type="Pfam" id="PF05746">
    <property type="entry name" value="DALR_1"/>
    <property type="match status" value="1"/>
</dbReference>
<sequence length="563" mass="63367">MYWRPVRDVLAELVSELSPEEIEQLLDTPPDPSLGDVAFPTFRLAKARRRPPAEIARETAEALAARGFSARADGGYVNVALPREAAVRDILRETAAPDFARFSWGAGKRVVIDMSSPNIAKPFGVGHLRSTVIGQAIRNLLLRAGYEVLRVNHIGDWGTQFGKLMAAYAMWGIPKGAPDKIRAYLELYVRFHEEAERRPELEDEGRRWFKRLEDGDPEARKLWRMFVDESLKEFMRIYDRLGVSFEYVLGESFYNDQIPGVLEEVRAKGLLEESEGAFVVRLGDDLPPALLLKSDGTTLYLTRDLATALYRKNVLGADLLLYVVGREQSLHFEQLRGVLRRMGYPWADAIVHVPFGLLRFGGKKLSTRRGRVIFLEEVLDEAKARALQILEEKSPQLADKEAVAEAIGVGAVIFGDLRQSRLHDVDFDMEEALSFEGETGPYVQYTYARAKGLFRRAGEPYEEALAAVPSDVRGIAGDRGWELLKLVAAYPRAVRKGIELYEPSAVARHILDVAKAFNRYYQEERILVEDAEERRAKLALVARVARVLADGLEVLGLKVLEEI</sequence>
<dbReference type="NCBIfam" id="TIGR00456">
    <property type="entry name" value="argS"/>
    <property type="match status" value="1"/>
</dbReference>
<dbReference type="Gene3D" id="1.10.730.10">
    <property type="entry name" value="Isoleucyl-tRNA Synthetase, Domain 1"/>
    <property type="match status" value="1"/>
</dbReference>
<dbReference type="SMART" id="SM01016">
    <property type="entry name" value="Arg_tRNA_synt_N"/>
    <property type="match status" value="1"/>
</dbReference>
<dbReference type="InterPro" id="IPR014729">
    <property type="entry name" value="Rossmann-like_a/b/a_fold"/>
</dbReference>
<dbReference type="GO" id="GO:0006420">
    <property type="term" value="P:arginyl-tRNA aminoacylation"/>
    <property type="evidence" value="ECO:0007669"/>
    <property type="project" value="UniProtKB-UniRule"/>
</dbReference>
<dbReference type="InterPro" id="IPR001278">
    <property type="entry name" value="Arg-tRNA-ligase"/>
</dbReference>
<comment type="subcellular location">
    <subcellularLocation>
        <location evidence="8">Cytoplasm</location>
    </subcellularLocation>
</comment>
<dbReference type="PANTHER" id="PTHR11956:SF5">
    <property type="entry name" value="ARGININE--TRNA LIGASE, CYTOPLASMIC"/>
    <property type="match status" value="1"/>
</dbReference>
<evidence type="ECO:0000256" key="8">
    <source>
        <dbReference type="HAMAP-Rule" id="MF_00123"/>
    </source>
</evidence>
<dbReference type="FunFam" id="3.40.50.620:FF:000116">
    <property type="entry name" value="Arginine--tRNA ligase"/>
    <property type="match status" value="1"/>
</dbReference>
<dbReference type="SUPFAM" id="SSF47323">
    <property type="entry name" value="Anticodon-binding domain of a subclass of class I aminoacyl-tRNA synthetases"/>
    <property type="match status" value="1"/>
</dbReference>
<keyword evidence="3 8" id="KW-0547">Nucleotide-binding</keyword>
<evidence type="ECO:0000256" key="7">
    <source>
        <dbReference type="ARBA" id="ARBA00049339"/>
    </source>
</evidence>
<feature type="domain" description="DALR anticodon binding" evidence="10">
    <location>
        <begin position="443"/>
        <end position="563"/>
    </location>
</feature>
<dbReference type="GO" id="GO:0005737">
    <property type="term" value="C:cytoplasm"/>
    <property type="evidence" value="ECO:0007669"/>
    <property type="project" value="UniProtKB-SubCell"/>
</dbReference>
<dbReference type="Proteomes" id="UP000267019">
    <property type="component" value="Unassembled WGS sequence"/>
</dbReference>
<organism evidence="12 13">
    <name type="scientific">Brockia lithotrophica</name>
    <dbReference type="NCBI Taxonomy" id="933949"/>
    <lineage>
        <taxon>Bacteria</taxon>
        <taxon>Bacillati</taxon>
        <taxon>Bacillota</taxon>
        <taxon>Bacilli</taxon>
        <taxon>Bacillales</taxon>
        <taxon>Bacillales Family X. Incertae Sedis</taxon>
        <taxon>Brockia</taxon>
    </lineage>
</organism>
<dbReference type="EMBL" id="RBIJ01000001">
    <property type="protein sequence ID" value="RKQ88458.1"/>
    <property type="molecule type" value="Genomic_DNA"/>
</dbReference>
<feature type="short sequence motif" description="'HIGH' region" evidence="8">
    <location>
        <begin position="117"/>
        <end position="127"/>
    </location>
</feature>
<comment type="caution">
    <text evidence="12">The sequence shown here is derived from an EMBL/GenBank/DDBJ whole genome shotgun (WGS) entry which is preliminary data.</text>
</comment>
<dbReference type="RefSeq" id="WP_211321988.1">
    <property type="nucleotide sequence ID" value="NZ_RBIJ01000001.1"/>
</dbReference>
<dbReference type="SMART" id="SM00836">
    <property type="entry name" value="DALR_1"/>
    <property type="match status" value="1"/>
</dbReference>
<dbReference type="HAMAP" id="MF_00123">
    <property type="entry name" value="Arg_tRNA_synth"/>
    <property type="match status" value="1"/>
</dbReference>
<evidence type="ECO:0000313" key="13">
    <source>
        <dbReference type="Proteomes" id="UP000267019"/>
    </source>
</evidence>
<dbReference type="InterPro" id="IPR005148">
    <property type="entry name" value="Arg-tRNA-synth_N"/>
</dbReference>
<comment type="catalytic activity">
    <reaction evidence="7 8">
        <text>tRNA(Arg) + L-arginine + ATP = L-arginyl-tRNA(Arg) + AMP + diphosphate</text>
        <dbReference type="Rhea" id="RHEA:20301"/>
        <dbReference type="Rhea" id="RHEA-COMP:9658"/>
        <dbReference type="Rhea" id="RHEA-COMP:9673"/>
        <dbReference type="ChEBI" id="CHEBI:30616"/>
        <dbReference type="ChEBI" id="CHEBI:32682"/>
        <dbReference type="ChEBI" id="CHEBI:33019"/>
        <dbReference type="ChEBI" id="CHEBI:78442"/>
        <dbReference type="ChEBI" id="CHEBI:78513"/>
        <dbReference type="ChEBI" id="CHEBI:456215"/>
        <dbReference type="EC" id="6.1.1.19"/>
    </reaction>
</comment>
<feature type="domain" description="Arginyl tRNA synthetase N-terminal" evidence="11">
    <location>
        <begin position="4"/>
        <end position="81"/>
    </location>
</feature>
<dbReference type="Gene3D" id="3.40.50.620">
    <property type="entry name" value="HUPs"/>
    <property type="match status" value="1"/>
</dbReference>
<keyword evidence="8" id="KW-0963">Cytoplasm</keyword>
<reference evidence="12 13" key="1">
    <citation type="submission" date="2018-10" db="EMBL/GenBank/DDBJ databases">
        <title>Genomic Encyclopedia of Type Strains, Phase IV (KMG-IV): sequencing the most valuable type-strain genomes for metagenomic binning, comparative biology and taxonomic classification.</title>
        <authorList>
            <person name="Goeker M."/>
        </authorList>
    </citation>
    <scope>NUCLEOTIDE SEQUENCE [LARGE SCALE GENOMIC DNA]</scope>
    <source>
        <strain evidence="12 13">DSM 22653</strain>
    </source>
</reference>
<dbReference type="Gene3D" id="3.30.1360.70">
    <property type="entry name" value="Arginyl tRNA synthetase N-terminal domain"/>
    <property type="match status" value="1"/>
</dbReference>
<dbReference type="CDD" id="cd00671">
    <property type="entry name" value="ArgRS_core"/>
    <property type="match status" value="1"/>
</dbReference>
<gene>
    <name evidence="8" type="primary">argS</name>
    <name evidence="12" type="ORF">C7438_0091</name>
</gene>
<dbReference type="PRINTS" id="PR01038">
    <property type="entry name" value="TRNASYNTHARG"/>
</dbReference>
<evidence type="ECO:0000256" key="3">
    <source>
        <dbReference type="ARBA" id="ARBA00022741"/>
    </source>
</evidence>
<dbReference type="AlphaFoldDB" id="A0A660L4W1"/>
<dbReference type="CDD" id="cd07956">
    <property type="entry name" value="Anticodon_Ia_Arg"/>
    <property type="match status" value="1"/>
</dbReference>
<dbReference type="SUPFAM" id="SSF52374">
    <property type="entry name" value="Nucleotidylyl transferase"/>
    <property type="match status" value="1"/>
</dbReference>
<name>A0A660L4W1_9BACL</name>
<evidence type="ECO:0000259" key="10">
    <source>
        <dbReference type="SMART" id="SM00836"/>
    </source>
</evidence>